<protein>
    <recommendedName>
        <fullName evidence="8">4Fe-4S ferredoxin</fullName>
    </recommendedName>
</protein>
<dbReference type="GO" id="GO:0046872">
    <property type="term" value="F:metal ion binding"/>
    <property type="evidence" value="ECO:0007669"/>
    <property type="project" value="UniProtKB-KW"/>
</dbReference>
<dbReference type="PANTHER" id="PTHR43122">
    <property type="entry name" value="FERREDOXIN SUBUNIT OF PYRUVATE:FLAVODOXIN OXIDOREDUCTASE-RELATED"/>
    <property type="match status" value="1"/>
</dbReference>
<dbReference type="GO" id="GO:0016651">
    <property type="term" value="F:oxidoreductase activity, acting on NAD(P)H"/>
    <property type="evidence" value="ECO:0007669"/>
    <property type="project" value="UniProtKB-ARBA"/>
</dbReference>
<dbReference type="SUPFAM" id="SSF54862">
    <property type="entry name" value="4Fe-4S ferredoxins"/>
    <property type="match status" value="1"/>
</dbReference>
<reference evidence="6 7" key="1">
    <citation type="submission" date="2013-01" db="EMBL/GenBank/DDBJ databases">
        <title>The Genome Sequence of Clostridium clostridioforme 90A8.</title>
        <authorList>
            <consortium name="The Broad Institute Genome Sequencing Platform"/>
            <person name="Earl A."/>
            <person name="Ward D."/>
            <person name="Feldgarden M."/>
            <person name="Gevers D."/>
            <person name="Courvalin P."/>
            <person name="Lambert T."/>
            <person name="Walker B."/>
            <person name="Young S.K."/>
            <person name="Zeng Q."/>
            <person name="Gargeya S."/>
            <person name="Fitzgerald M."/>
            <person name="Haas B."/>
            <person name="Abouelleil A."/>
            <person name="Alvarado L."/>
            <person name="Arachchi H.M."/>
            <person name="Berlin A.M."/>
            <person name="Chapman S.B."/>
            <person name="Dewar J."/>
            <person name="Goldberg J."/>
            <person name="Griggs A."/>
            <person name="Gujja S."/>
            <person name="Hansen M."/>
            <person name="Howarth C."/>
            <person name="Imamovic A."/>
            <person name="Larimer J."/>
            <person name="McCowan C."/>
            <person name="Murphy C."/>
            <person name="Neiman D."/>
            <person name="Pearson M."/>
            <person name="Priest M."/>
            <person name="Roberts A."/>
            <person name="Saif S."/>
            <person name="Shea T."/>
            <person name="Sisk P."/>
            <person name="Sykes S."/>
            <person name="Wortman J."/>
            <person name="Nusbaum C."/>
            <person name="Birren B."/>
        </authorList>
    </citation>
    <scope>NUCLEOTIDE SEQUENCE [LARGE SCALE GENOMIC DNA]</scope>
    <source>
        <strain evidence="6 7">90A8</strain>
    </source>
</reference>
<dbReference type="GO" id="GO:0051536">
    <property type="term" value="F:iron-sulfur cluster binding"/>
    <property type="evidence" value="ECO:0007669"/>
    <property type="project" value="UniProtKB-KW"/>
</dbReference>
<gene>
    <name evidence="6" type="ORF">HMPREF1090_03160</name>
</gene>
<feature type="domain" description="4Fe-4S ferredoxin-type" evidence="5">
    <location>
        <begin position="202"/>
        <end position="231"/>
    </location>
</feature>
<keyword evidence="1" id="KW-0479">Metal-binding</keyword>
<proteinExistence type="predicted"/>
<evidence type="ECO:0000256" key="3">
    <source>
        <dbReference type="ARBA" id="ARBA00023014"/>
    </source>
</evidence>
<keyword evidence="2" id="KW-0408">Iron</keyword>
<evidence type="ECO:0008006" key="8">
    <source>
        <dbReference type="Google" id="ProtNLM"/>
    </source>
</evidence>
<dbReference type="HOGENOM" id="CLU_069541_0_0_9"/>
<dbReference type="Pfam" id="PF12838">
    <property type="entry name" value="Fer4_7"/>
    <property type="match status" value="1"/>
</dbReference>
<dbReference type="Proteomes" id="UP000013085">
    <property type="component" value="Unassembled WGS sequence"/>
</dbReference>
<evidence type="ECO:0000256" key="1">
    <source>
        <dbReference type="ARBA" id="ARBA00022723"/>
    </source>
</evidence>
<dbReference type="EMBL" id="AGYR01000036">
    <property type="protein sequence ID" value="ENZ12881.1"/>
    <property type="molecule type" value="Genomic_DNA"/>
</dbReference>
<dbReference type="InterPro" id="IPR017900">
    <property type="entry name" value="4Fe4S_Fe_S_CS"/>
</dbReference>
<dbReference type="PROSITE" id="PS51379">
    <property type="entry name" value="4FE4S_FER_2"/>
    <property type="match status" value="2"/>
</dbReference>
<keyword evidence="3" id="KW-0411">Iron-sulfur</keyword>
<dbReference type="InterPro" id="IPR008254">
    <property type="entry name" value="Flavodoxin/NO_synth"/>
</dbReference>
<feature type="domain" description="4Fe-4S ferredoxin-type" evidence="5">
    <location>
        <begin position="174"/>
        <end position="201"/>
    </location>
</feature>
<dbReference type="PROSITE" id="PS00198">
    <property type="entry name" value="4FE4S_FER_1"/>
    <property type="match status" value="1"/>
</dbReference>
<organism evidence="6 7">
    <name type="scientific">[Clostridium] clostridioforme 90A8</name>
    <dbReference type="NCBI Taxonomy" id="999408"/>
    <lineage>
        <taxon>Bacteria</taxon>
        <taxon>Bacillati</taxon>
        <taxon>Bacillota</taxon>
        <taxon>Clostridia</taxon>
        <taxon>Lachnospirales</taxon>
        <taxon>Lachnospiraceae</taxon>
        <taxon>Enterocloster</taxon>
    </lineage>
</organism>
<sequence length="254" mass="27557">MNKMEHITVVYFSPTGGTRKACLSLAMEMGKKVKDVDLCSLEGEYSFGPEDTVIVGVPVFGGRIPGYAAEKLTYLKGGGAAAVTAAVYGNRAFEDALLELDDCLKTQGFRIGAGTALLAEHSMVRDVAAGRPDGRDQKEMADFAAKILEKLEGDGWQEPQVPGNRPYRDWKQMPVIPLTNASCISCGLCAARCPVQAIPVSNPSSTDQSRCILCMRCISVCPMKARSLPEQACAMLEQKLSSVRDIRRENELFL</sequence>
<dbReference type="AlphaFoldDB" id="A0A0E2H8B3"/>
<feature type="domain" description="Flavodoxin-like" evidence="4">
    <location>
        <begin position="7"/>
        <end position="148"/>
    </location>
</feature>
<dbReference type="PROSITE" id="PS50902">
    <property type="entry name" value="FLAVODOXIN_LIKE"/>
    <property type="match status" value="1"/>
</dbReference>
<accession>A0A0E2H8B3</accession>
<dbReference type="RefSeq" id="WP_002584632.1">
    <property type="nucleotide sequence ID" value="NZ_KB850978.1"/>
</dbReference>
<evidence type="ECO:0000313" key="6">
    <source>
        <dbReference type="EMBL" id="ENZ12881.1"/>
    </source>
</evidence>
<comment type="caution">
    <text evidence="6">The sequence shown here is derived from an EMBL/GenBank/DDBJ whole genome shotgun (WGS) entry which is preliminary data.</text>
</comment>
<evidence type="ECO:0000313" key="7">
    <source>
        <dbReference type="Proteomes" id="UP000013085"/>
    </source>
</evidence>
<dbReference type="Gene3D" id="3.40.50.360">
    <property type="match status" value="1"/>
</dbReference>
<evidence type="ECO:0000256" key="2">
    <source>
        <dbReference type="ARBA" id="ARBA00023004"/>
    </source>
</evidence>
<dbReference type="SUPFAM" id="SSF52218">
    <property type="entry name" value="Flavoproteins"/>
    <property type="match status" value="1"/>
</dbReference>
<dbReference type="GeneID" id="57964249"/>
<evidence type="ECO:0000259" key="4">
    <source>
        <dbReference type="PROSITE" id="PS50902"/>
    </source>
</evidence>
<dbReference type="Gene3D" id="3.30.70.20">
    <property type="match status" value="1"/>
</dbReference>
<name>A0A0E2H8B3_9FIRM</name>
<dbReference type="InterPro" id="IPR017896">
    <property type="entry name" value="4Fe4S_Fe-S-bd"/>
</dbReference>
<evidence type="ECO:0000259" key="5">
    <source>
        <dbReference type="PROSITE" id="PS51379"/>
    </source>
</evidence>
<dbReference type="PATRIC" id="fig|999408.3.peg.3420"/>
<dbReference type="InterPro" id="IPR029039">
    <property type="entry name" value="Flavoprotein-like_sf"/>
</dbReference>
<dbReference type="GO" id="GO:0010181">
    <property type="term" value="F:FMN binding"/>
    <property type="evidence" value="ECO:0007669"/>
    <property type="project" value="InterPro"/>
</dbReference>
<dbReference type="PANTHER" id="PTHR43122:SF1">
    <property type="entry name" value="IRON-SULFUR-BINDING PROTEIN"/>
    <property type="match status" value="1"/>
</dbReference>